<dbReference type="AlphaFoldDB" id="A0A8H9C9Q6"/>
<dbReference type="Proteomes" id="UP000663508">
    <property type="component" value="Chromosome"/>
</dbReference>
<dbReference type="EMBL" id="AP024145">
    <property type="protein sequence ID" value="BCM87001.1"/>
    <property type="molecule type" value="Genomic_DNA"/>
</dbReference>
<gene>
    <name evidence="1" type="ORF">mvi_54620</name>
</gene>
<organism evidence="1 2">
    <name type="scientific">Methylobacterium indicum</name>
    <dbReference type="NCBI Taxonomy" id="1775910"/>
    <lineage>
        <taxon>Bacteria</taxon>
        <taxon>Pseudomonadati</taxon>
        <taxon>Pseudomonadota</taxon>
        <taxon>Alphaproteobacteria</taxon>
        <taxon>Hyphomicrobiales</taxon>
        <taxon>Methylobacteriaceae</taxon>
        <taxon>Methylobacterium</taxon>
    </lineage>
</organism>
<dbReference type="KEGG" id="mind:mvi_54620"/>
<proteinExistence type="predicted"/>
<accession>A0A8H9C9Q6</accession>
<name>A0A8H9C9Q6_9HYPH</name>
<reference evidence="1" key="1">
    <citation type="submission" date="2020-11" db="EMBL/GenBank/DDBJ databases">
        <title>Complete genome sequence of a novel pathogenic Methylobacterium strain isolated from rice in Vietnam.</title>
        <authorList>
            <person name="Lai K."/>
            <person name="Okazaki S."/>
            <person name="Higashi K."/>
            <person name="Mori H."/>
            <person name="Toyoda A."/>
            <person name="Kurokawa K."/>
        </authorList>
    </citation>
    <scope>NUCLEOTIDE SEQUENCE</scope>
    <source>
        <strain evidence="1">VL1</strain>
    </source>
</reference>
<evidence type="ECO:0000313" key="2">
    <source>
        <dbReference type="Proteomes" id="UP000663508"/>
    </source>
</evidence>
<evidence type="ECO:0000313" key="1">
    <source>
        <dbReference type="EMBL" id="BCM87001.1"/>
    </source>
</evidence>
<protein>
    <submittedName>
        <fullName evidence="1">Uncharacterized protein</fullName>
    </submittedName>
</protein>
<dbReference type="RefSeq" id="WP_244748739.1">
    <property type="nucleotide sequence ID" value="NZ_AP024145.1"/>
</dbReference>
<sequence length="86" mass="8952">MQLGDEPVPDPLRAVGQREAEIGGGADNLVGADLLALRPDAGLEGEEAVKALLDLEALEQENVLAEDGVDCHQAPGLGVHHRKALP</sequence>